<evidence type="ECO:0000313" key="1">
    <source>
        <dbReference type="EMBL" id="ONK75225.1"/>
    </source>
</evidence>
<reference evidence="2" key="1">
    <citation type="journal article" date="2017" name="Nat. Commun.">
        <title>The asparagus genome sheds light on the origin and evolution of a young Y chromosome.</title>
        <authorList>
            <person name="Harkess A."/>
            <person name="Zhou J."/>
            <person name="Xu C."/>
            <person name="Bowers J.E."/>
            <person name="Van der Hulst R."/>
            <person name="Ayyampalayam S."/>
            <person name="Mercati F."/>
            <person name="Riccardi P."/>
            <person name="McKain M.R."/>
            <person name="Kakrana A."/>
            <person name="Tang H."/>
            <person name="Ray J."/>
            <person name="Groenendijk J."/>
            <person name="Arikit S."/>
            <person name="Mathioni S.M."/>
            <person name="Nakano M."/>
            <person name="Shan H."/>
            <person name="Telgmann-Rauber A."/>
            <person name="Kanno A."/>
            <person name="Yue Z."/>
            <person name="Chen H."/>
            <person name="Li W."/>
            <person name="Chen Y."/>
            <person name="Xu X."/>
            <person name="Zhang Y."/>
            <person name="Luo S."/>
            <person name="Chen H."/>
            <person name="Gao J."/>
            <person name="Mao Z."/>
            <person name="Pires J.C."/>
            <person name="Luo M."/>
            <person name="Kudrna D."/>
            <person name="Wing R.A."/>
            <person name="Meyers B.C."/>
            <person name="Yi K."/>
            <person name="Kong H."/>
            <person name="Lavrijsen P."/>
            <person name="Sunseri F."/>
            <person name="Falavigna A."/>
            <person name="Ye Y."/>
            <person name="Leebens-Mack J.H."/>
            <person name="Chen G."/>
        </authorList>
    </citation>
    <scope>NUCLEOTIDE SEQUENCE [LARGE SCALE GENOMIC DNA]</scope>
    <source>
        <strain evidence="2">cv. DH0086</strain>
    </source>
</reference>
<name>A0A5P1FA31_ASPOF</name>
<dbReference type="Gramene" id="ONK75225">
    <property type="protein sequence ID" value="ONK75225"/>
    <property type="gene ID" value="A4U43_C03F14660"/>
</dbReference>
<protein>
    <submittedName>
        <fullName evidence="1">Uncharacterized protein</fullName>
    </submittedName>
</protein>
<dbReference type="OMA" id="WLMTSHQ"/>
<dbReference type="OrthoDB" id="20839at2759"/>
<sequence length="214" mass="24372">MHHDSEVVYINFLDHESLIDNEKKELRLILEEKRELVLILHDILASRRDYVASSALRSYFYPPGVGSKSATTTFDNKSYSRTVQKSEDITVDTTASGKHSIRFSFGRVRKTDDSSTSRPSFKWKISNWTSYYGKQLPGRTQPASFLNSIGDGEKRFKAGKPTEFSQRWLMTSHQASMQNPWLPIGFVYVPVVSLSKEEPVIHDSESHEPEKPGG</sequence>
<dbReference type="Proteomes" id="UP000243459">
    <property type="component" value="Chromosome 3"/>
</dbReference>
<dbReference type="AlphaFoldDB" id="A0A5P1FA31"/>
<organism evidence="1 2">
    <name type="scientific">Asparagus officinalis</name>
    <name type="common">Garden asparagus</name>
    <dbReference type="NCBI Taxonomy" id="4686"/>
    <lineage>
        <taxon>Eukaryota</taxon>
        <taxon>Viridiplantae</taxon>
        <taxon>Streptophyta</taxon>
        <taxon>Embryophyta</taxon>
        <taxon>Tracheophyta</taxon>
        <taxon>Spermatophyta</taxon>
        <taxon>Magnoliopsida</taxon>
        <taxon>Liliopsida</taxon>
        <taxon>Asparagales</taxon>
        <taxon>Asparagaceae</taxon>
        <taxon>Asparagoideae</taxon>
        <taxon>Asparagus</taxon>
    </lineage>
</organism>
<proteinExistence type="predicted"/>
<keyword evidence="2" id="KW-1185">Reference proteome</keyword>
<accession>A0A5P1FA31</accession>
<evidence type="ECO:0000313" key="2">
    <source>
        <dbReference type="Proteomes" id="UP000243459"/>
    </source>
</evidence>
<gene>
    <name evidence="1" type="ORF">A4U43_C03F14660</name>
</gene>
<dbReference type="EMBL" id="CM007383">
    <property type="protein sequence ID" value="ONK75225.1"/>
    <property type="molecule type" value="Genomic_DNA"/>
</dbReference>